<dbReference type="InterPro" id="IPR033479">
    <property type="entry name" value="dCache_1"/>
</dbReference>
<proteinExistence type="inferred from homology"/>
<dbReference type="HOGENOM" id="CLU_000445_107_12_7"/>
<dbReference type="InterPro" id="IPR029151">
    <property type="entry name" value="Sensor-like_sf"/>
</dbReference>
<feature type="region of interest" description="Disordered" evidence="9">
    <location>
        <begin position="576"/>
        <end position="657"/>
    </location>
</feature>
<dbReference type="InterPro" id="IPR051310">
    <property type="entry name" value="MCP_chemotaxis"/>
</dbReference>
<dbReference type="PANTHER" id="PTHR43531">
    <property type="entry name" value="PROTEIN ICFG"/>
    <property type="match status" value="1"/>
</dbReference>
<dbReference type="AlphaFoldDB" id="E1QKI2"/>
<feature type="compositionally biased region" description="Low complexity" evidence="9">
    <location>
        <begin position="576"/>
        <end position="596"/>
    </location>
</feature>
<dbReference type="GO" id="GO:0006935">
    <property type="term" value="P:chemotaxis"/>
    <property type="evidence" value="ECO:0007669"/>
    <property type="project" value="TreeGrafter"/>
</dbReference>
<evidence type="ECO:0000256" key="7">
    <source>
        <dbReference type="ARBA" id="ARBA00029447"/>
    </source>
</evidence>
<dbReference type="GO" id="GO:0007165">
    <property type="term" value="P:signal transduction"/>
    <property type="evidence" value="ECO:0007669"/>
    <property type="project" value="UniProtKB-KW"/>
</dbReference>
<evidence type="ECO:0000256" key="4">
    <source>
        <dbReference type="ARBA" id="ARBA00022692"/>
    </source>
</evidence>
<reference evidence="12 13" key="1">
    <citation type="journal article" date="2010" name="Stand. Genomic Sci.">
        <title>Complete genome sequence of Desulfarculus baarsii type strain (2st14).</title>
        <authorList>
            <person name="Sun H."/>
            <person name="Spring S."/>
            <person name="Lapidus A."/>
            <person name="Davenport K."/>
            <person name="Del Rio T.G."/>
            <person name="Tice H."/>
            <person name="Nolan M."/>
            <person name="Copeland A."/>
            <person name="Cheng J.F."/>
            <person name="Lucas S."/>
            <person name="Tapia R."/>
            <person name="Goodwin L."/>
            <person name="Pitluck S."/>
            <person name="Ivanova N."/>
            <person name="Pagani I."/>
            <person name="Mavromatis K."/>
            <person name="Ovchinnikova G."/>
            <person name="Pati A."/>
            <person name="Chen A."/>
            <person name="Palaniappan K."/>
            <person name="Hauser L."/>
            <person name="Chang Y.J."/>
            <person name="Jeffries C.D."/>
            <person name="Detter J.C."/>
            <person name="Han C."/>
            <person name="Rohde M."/>
            <person name="Brambilla E."/>
            <person name="Goker M."/>
            <person name="Woyke T."/>
            <person name="Bristow J."/>
            <person name="Eisen J.A."/>
            <person name="Markowitz V."/>
            <person name="Hugenholtz P."/>
            <person name="Kyrpides N.C."/>
            <person name="Klenk H.P."/>
            <person name="Land M."/>
        </authorList>
    </citation>
    <scope>NUCLEOTIDE SEQUENCE [LARGE SCALE GENOMIC DNA]</scope>
    <source>
        <strain evidence="13">ATCC 33931 / DSM 2075 / LMG 7858 / VKM B-1802 / 2st14</strain>
    </source>
</reference>
<dbReference type="KEGG" id="dbr:Deba_2721"/>
<keyword evidence="2" id="KW-1003">Cell membrane</keyword>
<keyword evidence="4 10" id="KW-0812">Transmembrane</keyword>
<dbReference type="OrthoDB" id="9765170at2"/>
<name>E1QKI2_DESB2</name>
<dbReference type="SUPFAM" id="SSF103190">
    <property type="entry name" value="Sensory domain-like"/>
    <property type="match status" value="1"/>
</dbReference>
<gene>
    <name evidence="12" type="ordered locus">Deba_2721</name>
</gene>
<keyword evidence="13" id="KW-1185">Reference proteome</keyword>
<dbReference type="RefSeq" id="WP_013259514.1">
    <property type="nucleotide sequence ID" value="NC_014365.1"/>
</dbReference>
<comment type="subcellular location">
    <subcellularLocation>
        <location evidence="1">Cell membrane</location>
        <topology evidence="1">Multi-pass membrane protein</topology>
    </subcellularLocation>
</comment>
<dbReference type="EMBL" id="CP002085">
    <property type="protein sequence ID" value="ADK86075.1"/>
    <property type="molecule type" value="Genomic_DNA"/>
</dbReference>
<accession>E1QKI2</accession>
<dbReference type="GO" id="GO:0005886">
    <property type="term" value="C:plasma membrane"/>
    <property type="evidence" value="ECO:0007669"/>
    <property type="project" value="UniProtKB-SubCell"/>
</dbReference>
<evidence type="ECO:0000256" key="3">
    <source>
        <dbReference type="ARBA" id="ARBA00022481"/>
    </source>
</evidence>
<dbReference type="GO" id="GO:0004888">
    <property type="term" value="F:transmembrane signaling receptor activity"/>
    <property type="evidence" value="ECO:0007669"/>
    <property type="project" value="TreeGrafter"/>
</dbReference>
<evidence type="ECO:0000256" key="10">
    <source>
        <dbReference type="SAM" id="Phobius"/>
    </source>
</evidence>
<sequence>MKLSLRNRFLLPTVIMVLVGFCTSSLVSYLSASSALERTASREIAQIATLSAKMLDWWIKDRQNDLANWSAQKLYGTALQESFMGKAARKEANETLQALAHDYKYYESINLCKADGVIVASSRYDDVKDINLADRPYFSEAIKGTINTSEVVLSRTTGQPTFIIAAPVKQRDEIIGVLAGVVDLAYFNKTMIESLELGQTGYAYIYDQKGRFISHPDKSWLLKVNVNDFDYGRDMMTMGSGAIIYEQNGVEKTVAFQKVDGLGWTVGVGVGTDELLTAAKRVGWVNLIVAVVCIGVVGAIIFFIATRIAARLKDIADGLSDGATQVSHAAAQMATASQQLAEGSSEQASSLEESSASLEQMAAMTRQNADSAQQADSLMRETNQYVAGANTAMNELTTAMGEISAASESTSKIIKTIDEIAFQTNLLALNAAVEAARAGEAGAGFAVVADEVRNLAMRAAEAAKTTADLIEGTVQKVKDGTALVDRTAKNFGQVSENTNKVGELVGEIAAASKEQSQGIDQVNQAISQMDKLTQSNAANAEESAASSEQMNAQAESMKDFVAELAALILGAAEDQPRAQAAAPKPAQQPSAAASRRVGPATLLQHKPQAAKPAAKSIAAKSSATVKPTNPATPAKAVGQPRPEDVIPFDDEKDFQDF</sequence>
<evidence type="ECO:0000256" key="9">
    <source>
        <dbReference type="SAM" id="MobiDB-lite"/>
    </source>
</evidence>
<evidence type="ECO:0000313" key="13">
    <source>
        <dbReference type="Proteomes" id="UP000009047"/>
    </source>
</evidence>
<feature type="compositionally biased region" description="Acidic residues" evidence="9">
    <location>
        <begin position="646"/>
        <end position="657"/>
    </location>
</feature>
<dbReference type="SUPFAM" id="SSF58104">
    <property type="entry name" value="Methyl-accepting chemotaxis protein (MCP) signaling domain"/>
    <property type="match status" value="1"/>
</dbReference>
<feature type="transmembrane region" description="Helical" evidence="10">
    <location>
        <begin position="9"/>
        <end position="32"/>
    </location>
</feature>
<dbReference type="PROSITE" id="PS50111">
    <property type="entry name" value="CHEMOTAXIS_TRANSDUC_2"/>
    <property type="match status" value="1"/>
</dbReference>
<evidence type="ECO:0000256" key="6">
    <source>
        <dbReference type="ARBA" id="ARBA00023136"/>
    </source>
</evidence>
<keyword evidence="8" id="KW-0807">Transducer</keyword>
<dbReference type="eggNOG" id="COG0840">
    <property type="taxonomic scope" value="Bacteria"/>
</dbReference>
<keyword evidence="6 10" id="KW-0472">Membrane</keyword>
<comment type="similarity">
    <text evidence="7">Belongs to the methyl-accepting chemotaxis (MCP) protein family.</text>
</comment>
<evidence type="ECO:0000256" key="5">
    <source>
        <dbReference type="ARBA" id="ARBA00022989"/>
    </source>
</evidence>
<keyword evidence="5 10" id="KW-1133">Transmembrane helix</keyword>
<dbReference type="STRING" id="644282.Deba_2721"/>
<dbReference type="InterPro" id="IPR004089">
    <property type="entry name" value="MCPsignal_dom"/>
</dbReference>
<evidence type="ECO:0000256" key="8">
    <source>
        <dbReference type="PROSITE-ProRule" id="PRU00284"/>
    </source>
</evidence>
<dbReference type="CDD" id="cd12912">
    <property type="entry name" value="PDC2_MCP_like"/>
    <property type="match status" value="1"/>
</dbReference>
<dbReference type="SMART" id="SM00283">
    <property type="entry name" value="MA"/>
    <property type="match status" value="1"/>
</dbReference>
<dbReference type="Gene3D" id="3.30.450.20">
    <property type="entry name" value="PAS domain"/>
    <property type="match status" value="2"/>
</dbReference>
<organism evidence="12 13">
    <name type="scientific">Desulfarculus baarsii (strain ATCC 33931 / DSM 2075 / LMG 7858 / VKM B-1802 / 2st14)</name>
    <dbReference type="NCBI Taxonomy" id="644282"/>
    <lineage>
        <taxon>Bacteria</taxon>
        <taxon>Pseudomonadati</taxon>
        <taxon>Thermodesulfobacteriota</taxon>
        <taxon>Desulfarculia</taxon>
        <taxon>Desulfarculales</taxon>
        <taxon>Desulfarculaceae</taxon>
        <taxon>Desulfarculus</taxon>
    </lineage>
</organism>
<evidence type="ECO:0000259" key="11">
    <source>
        <dbReference type="PROSITE" id="PS50111"/>
    </source>
</evidence>
<keyword evidence="3" id="KW-0488">Methylation</keyword>
<dbReference type="Pfam" id="PF02743">
    <property type="entry name" value="dCache_1"/>
    <property type="match status" value="1"/>
</dbReference>
<dbReference type="Pfam" id="PF00015">
    <property type="entry name" value="MCPsignal"/>
    <property type="match status" value="1"/>
</dbReference>
<protein>
    <submittedName>
        <fullName evidence="12">Methyl-accepting chemotaxis sensory transducer with Cache sensor</fullName>
    </submittedName>
</protein>
<feature type="compositionally biased region" description="Low complexity" evidence="9">
    <location>
        <begin position="609"/>
        <end position="623"/>
    </location>
</feature>
<dbReference type="Proteomes" id="UP000009047">
    <property type="component" value="Chromosome"/>
</dbReference>
<evidence type="ECO:0000313" key="12">
    <source>
        <dbReference type="EMBL" id="ADK86075.1"/>
    </source>
</evidence>
<evidence type="ECO:0000256" key="1">
    <source>
        <dbReference type="ARBA" id="ARBA00004651"/>
    </source>
</evidence>
<dbReference type="Gene3D" id="1.10.287.950">
    <property type="entry name" value="Methyl-accepting chemotaxis protein"/>
    <property type="match status" value="1"/>
</dbReference>
<evidence type="ECO:0000256" key="2">
    <source>
        <dbReference type="ARBA" id="ARBA00022475"/>
    </source>
</evidence>
<feature type="transmembrane region" description="Helical" evidence="10">
    <location>
        <begin position="284"/>
        <end position="305"/>
    </location>
</feature>
<feature type="domain" description="Methyl-accepting transducer" evidence="11">
    <location>
        <begin position="322"/>
        <end position="551"/>
    </location>
</feature>
<dbReference type="PANTHER" id="PTHR43531:SF14">
    <property type="entry name" value="METHYL-ACCEPTING CHEMOTAXIS PROTEIN I-RELATED"/>
    <property type="match status" value="1"/>
</dbReference>
<dbReference type="CDD" id="cd12914">
    <property type="entry name" value="PDC1_DGC_like"/>
    <property type="match status" value="1"/>
</dbReference>